<dbReference type="InterPro" id="IPR015919">
    <property type="entry name" value="Cadherin-like_sf"/>
</dbReference>
<dbReference type="Gene3D" id="2.60.40.2700">
    <property type="match status" value="5"/>
</dbReference>
<dbReference type="NCBIfam" id="TIGR01965">
    <property type="entry name" value="VCBS_repeat"/>
    <property type="match status" value="2"/>
</dbReference>
<dbReference type="EMBL" id="QJJS01000016">
    <property type="protein sequence ID" value="PXW94007.1"/>
    <property type="molecule type" value="Genomic_DNA"/>
</dbReference>
<dbReference type="GO" id="GO:0005509">
    <property type="term" value="F:calcium ion binding"/>
    <property type="evidence" value="ECO:0007669"/>
    <property type="project" value="InterPro"/>
</dbReference>
<dbReference type="RefSeq" id="WP_110401767.1">
    <property type="nucleotide sequence ID" value="NZ_QJJS01000016.1"/>
</dbReference>
<dbReference type="InterPro" id="IPR006644">
    <property type="entry name" value="Cadg"/>
</dbReference>
<dbReference type="SUPFAM" id="SSF49313">
    <property type="entry name" value="Cadherin-like"/>
    <property type="match status" value="2"/>
</dbReference>
<dbReference type="OrthoDB" id="6091599at2"/>
<dbReference type="SMART" id="SM00736">
    <property type="entry name" value="CADG"/>
    <property type="match status" value="3"/>
</dbReference>
<organism evidence="2 3">
    <name type="scientific">Sphaerotilus hippei</name>
    <dbReference type="NCBI Taxonomy" id="744406"/>
    <lineage>
        <taxon>Bacteria</taxon>
        <taxon>Pseudomonadati</taxon>
        <taxon>Pseudomonadota</taxon>
        <taxon>Betaproteobacteria</taxon>
        <taxon>Burkholderiales</taxon>
        <taxon>Sphaerotilaceae</taxon>
        <taxon>Sphaerotilus</taxon>
    </lineage>
</organism>
<evidence type="ECO:0000259" key="1">
    <source>
        <dbReference type="PROSITE" id="PS50835"/>
    </source>
</evidence>
<evidence type="ECO:0000313" key="2">
    <source>
        <dbReference type="EMBL" id="PXW94007.1"/>
    </source>
</evidence>
<proteinExistence type="predicted"/>
<dbReference type="GO" id="GO:0016020">
    <property type="term" value="C:membrane"/>
    <property type="evidence" value="ECO:0007669"/>
    <property type="project" value="InterPro"/>
</dbReference>
<dbReference type="InterPro" id="IPR010221">
    <property type="entry name" value="VCBS_dom"/>
</dbReference>
<dbReference type="Gene3D" id="2.60.40.10">
    <property type="entry name" value="Immunoglobulins"/>
    <property type="match status" value="3"/>
</dbReference>
<reference evidence="2 3" key="1">
    <citation type="submission" date="2018-05" db="EMBL/GenBank/DDBJ databases">
        <title>Genomic Encyclopedia of Type Strains, Phase IV (KMG-IV): sequencing the most valuable type-strain genomes for metagenomic binning, comparative biology and taxonomic classification.</title>
        <authorList>
            <person name="Goeker M."/>
        </authorList>
    </citation>
    <scope>NUCLEOTIDE SEQUENCE [LARGE SCALE GENOMIC DNA]</scope>
    <source>
        <strain evidence="2 3">DSM 566</strain>
    </source>
</reference>
<name>A0A318H7Y3_9BURK</name>
<dbReference type="InterPro" id="IPR013783">
    <property type="entry name" value="Ig-like_fold"/>
</dbReference>
<dbReference type="InterPro" id="IPR053784">
    <property type="entry name" value="Choice_anch_U_dom"/>
</dbReference>
<dbReference type="NCBIfam" id="NF041766">
    <property type="entry name" value="choice_anch_U"/>
    <property type="match status" value="1"/>
</dbReference>
<evidence type="ECO:0000313" key="3">
    <source>
        <dbReference type="Proteomes" id="UP000247811"/>
    </source>
</evidence>
<accession>A0A318H7Y3</accession>
<sequence length="5050" mass="500758">MTISSTSQILFIDAAVAGVDTLLASIDPSIEVIRLNADEDGLTQIARALAGRTEVGALHVISHGEAGALQLGNGVVDLASIDAGSALMATIRGALAQDADLLLYGCDVAEGETGAAFIAALAEATGADVAASVDVTGNLTAGADWELEAATGIIETAGLSVADYQESLALVKQVTVSNGAAAEALPFASGVVNIGFFRGSRAGSYDNDVVAYYNADPAHYSTTRLSSITSGAVSNLKLLFIEIPDAAFNATEIGVLQTFLDNGGRIMFVGEHNGYSPTQNGYISQAITQLGGSITITTLTNGAAGVNDTMHDNVGGYIELSDSPLMAGVTSFRTAYFAPLQVEDSISKAVMVTDESGGNGNGWIAIADQALSKGRVTVIADVNWMMSTYMAEGNRTFLHNLAANSAANVATVASGGDPNAGGINAAANAAPTLTSFASSVDVVNEDNTVELSFTDLQAQADEADDGTVDAFVIKAVSSGTLLLGTSLATATAWIPSTNDAVTSTVHAYWTPAANANGTLNAFTVVARDNAGTSSATPVQVTVSVTAVNDAPTLSTNATLTPIAEDVASADNNGSTIGNLFGGRFSDVDAGQTLGGVIVTGNTANAGTEGSWQYLSGGVWRDIGSVSDSAGLALSAGTSIRFAPVSNYNGTPPSLTVHGTDSAYAGGYTSGASAVTFDTTTDAVTSGVTADSKTLGITVSAVNDAPVIDSDPATDTVEETSSVDTSLGGQNGAISGTLTAVDVESASNLLTFGIRGGTDGGATWTKQGMYGLLTVNETTGAWTYVPNQYDAINALPVGASVSDGFDFKVTDPAGAIGTQSLSITLTGSNDLPQLASAISDQTFSGAGSWTYQIPAATFTDAEGTGLAYTVEVVDANGDPVGDGTLGSNASWLSFDEGSRTFTGNPPVGWANAGLHLKVTATDDQGESVSDTFSLTLSGTANQPPVVAAPLTWHAEDAPSEVTAVTFTGALGGTSLTFDGTTVTLGTTATGSDAANAVVAAFAADAALASDGDPATTSVATYTAAIKAGVGNENTAVLTANSGEARTDFTDGAVVSLSGGSYTVNVVTEGVTATAETATVQFTAPPAGASSLSFDGLTISLAGISTASGLAAAVASAVSASGSVWNAVQDGTLTDQVNFTARAPGDLVTNLTAADFEVVATTAPLLATTTTVQQQGTAGSATQATVYFWTNGTDTTVTFDGVDVLLLAANSHGDNAAAFAAATFPNWTVVDQLNGGQVILTAKTASPVQTAPSDADFTGSLAQVLSSNAGSLPAAEVVDVTFDARPAGVTSLDFDGLTIDLSGASTAAEVAAAVHAEINANPATSHWSATVVGGVLTLTADANEARTNLSNSDFTATAVNNVSLASSVAVSDGLDAVPEVVELTFTPVHGGQSISLDGVDAIPGTALTADDVATAVAAATFTDYTTSVSGDTVTFTAITPGSQSDIVAGDFTGTYNGTVTPSVTTDGSGWTYQIPVGTFTDPEGDVLTYAAYTVDAVTGVATLLVDSAALSFDESTATLSGNGSAPSNTLIEIRATDASGSNGTAASQFQLVVYNDSQTASLVAGVLPASVSFVNGAGAGSYAVPATAFNYLAADTGALTYTATLADGVTPLPAWLHLDPATGVFSGNPPAGSTDVSVKVTATAPGALTATTAAITLTVGSPNDALVLTDAMADQQVVAGGAVSISFVKPFTDPDGAADGTATKVGITYEATANGHPLSDYGLTLTESGGNLVLTGNVPGGTPFLNIVITGTDASLALSSQASTSFTLNLADAGATGVNVAALSANNAGAVTIANQTRPGLAPQQGDVLWVDGITDEDGYDPASVQTQWQVSANGSDWSDVTGSRGTAATLTLAQTEVGLQVRAQVFYLDGGLVAEAPVSNVMPAITDVADAGTVVASGSLQPGQTLSAIISDADGLNHAAPTYVWQRSSDGVNGWAAISGATYASYTLDNADGGKYLRVVTSYQDDAGFTESSVTSVARGPVNLGAVAPVATDDTASVTENSGLNNATAPAPSNIVSPITGNLVGNDSDSNAGDSKTVTSVQKGSLEGVGLTAIDGGTTFTLVGTYGTLVVTKATGAYQYTLNQDATDVQRLNVGSTPLTDTFNYTVTDNDSLSDTAVLTITINGANDLPLVSAGIEATATVVEDVATALPIDFLEITEWDSNSVSLRLTVDHGTLRASTSGGVTVSGSDSGTVTLTASDSGTLASWLFENDVLYVTAPNSNGAVATLTYETGDGAGFVLASGTTAITATTTNDAPIVDANGASAGNDAEATFRPRGSAVAVAADLVLSDIDSGTLTSATVTLATGASDNQFGSFYETLSLSAAGQTLLSGSGLSLVSTPSINGAVLTLTGTATLATYQAVLREVLYNNSNTNAFAGDRTVTISVTDAASATSNTASFATASANALIAVGQRIFIDGVDSGHLVAEVLDDQHFVASGALGDLADGIDLSFQDDTGVVTTAVADGPLVATTTVHVPWTPVIDMNGSSADRDRTVSYIEGQGALAIATSDASITDQGGLIRSLTVALTNAQDNGVSTHETLAGPSGAVSTWLSARLITFSGNGSGANGLTGATQITFTASGAGSDATNFQVALRAVTYQNTSQNPDTTQRVIQVTSMDVDGNAGVEAHTYINPVGVNDAPDGINSTVTAVEDNPYTFAAANFGFSDLIDDADGAPNALTAVKISTLPASGTLLLDGVAVIAGRTVSLADIHAGHLTYVPAANQSGLASTTFDFQVQDNGGTSNGGVDLDPVAATMTIDITPANDAPVLTANGADLTAIDENATSNAGQSVASLLGTIADVDSGTHAADNGTLTGIAVHDVSSGDITGTWQYKVGVGSWTAFDFSGANAGQALLLASTDLVRFVPDAVGGTTASTLAEPSLRYYAWDQSTGTAGTLVSTATRGGSTALSSVSDTVALAVTDVNDAPTIAVPAAQTVAEDGTLSITGVSFGDVDITGRADGDLSNDTVTVSLSVAHGTLTLASLTGVTVSSGADGSDTMTLQGTLAAINAAVATLDYRPTGDYTGADSLSLGIDDGGNVGSGGALTASTTLAITVTGVNDAPVLTAAAPVMATLDEDDITNTGSLISDLVNGANQTGISDVDTGAANEFSGQGIAVHELSLSGPGEGRWQYTLDGSTWTDVGVVDATHALLLESSDSLRFVPDAENAVGATASYYLWDGATGTAGGKVDVSDGHRGGTSAFSLLGDAVSVTVTAVNDAPTVDLNGGAAGTGDTIVFSPRGNAVALFDSRLTLGDVDDGDLLTSAELVMDADDTLDNAFGTTYETLSTTLVSHVHAGSHGDITISGNGTAADPLVLSGTGTAADYKAALLTLVYENTNPNAFSGTRAVSVTVHDAATTTAGTGATNSVAATLSIAVNWGAVADLNGEDDGRDHAVTYTEDTASVAITASDASLTDQDGNIASVTITLTNRLDGADERLYVDPAQITAFAGIGITISGNNSGAITLSGDQDGTYFQLALRAIRYINESENPSTTPRVVTVESVDVDGNIGVSATTTINLAAINDAPVGADATITLAEDTSKVFSAADFAYTDLENHGLLAVKITTLPVAGALTLDGVAVTVGQEISAADLADGLLVFTPAADANGLSYASLGFQVRDDGGTANGGIDLAALPHTLTLDVTAVNDLPAGEVTISGTVQVGALLTADVSAITDVDGLAAMTYQWQTRVLPSGAWTDVAVGGTSATYTLDAADINEEVRVLVSYDDAPSAPVLFASDISGEPALVADANGDITVTLDSNDPTVIRNPLGNVNITNNGTGTVTVSGLPAGATVTTSGTGPTVIDAPQGDVTVNNAGPGTVTVNGLLGTATLHTTGSGPVTVASPADGATVDNTGTGVVTVTGVTGTLHVTGTGPVTVASPADGATVDHTGTGTVTVTGVTDTLNITGTGPVTVASPADGASLHHTGTGTVTVTGASGTLDTSGTGPFTIDAPAAGTVINDTGSGAITVNDPVGDLTLNNGGGGTATVNGAADGSTITTSGPVTIANPDGDLTLAGTGTNTVTGLAGTLNTTGSGPTTVDSPAAGSVINDTGSGAITVNDPVGDLTLNNGGGGTATVNGAADGSTITTSGPVTIANPDGDLTLAGTGTNTVTGLNGTLNTTGSGPTTVDDPVTGSTVVSTGTGAVTVTNLDGTLNTAGTAGVSFDAPAHGAVINDTGSGAIDVTHPVGDLTLRNGGGGSAVIHDAAVGSTLTTNGVVTVADPLGSLSLVNEAGDTTVTGLNDDAVVNTSGAGATLLQSPEGDVVVDNAGSGTSTVSGLGEGHRVTSLGAGPVLVSNPVGNLALENDGSGLVTAQGLQPGSTVTVAGDGDVAVDLAGFVPSRAISIDNTGDAQVDVVNAPLNANVRSTGEGDVTVVSPTGSLTVDNDGQGLMTVSAPAADVVITKTGVGAALIDEPAGSFTLRNTEQGLVTVQGLAADETVTLQGSGPVAVVSGLAEGEHVTVDTSANSNVQISNLGAGTVDLIGGLALDSGDPMVIKLTGNGTTPLNAVGTVALNGTPLTLDLDYTPALGDQITLLANDGGDAITGTFAGKPEGASFYVEGQLFRISYAGGSGNDVVLTRVNDAVSGSVTISGTPIQGGTLTVSDTLADTDGTGTVSYQWLADGQALDGATGSTLTLGQDQVGQAISVRASLVDGLGSSESSLSGATAPVANVNDAPTGALTLGGSAEQGGVLTVATSLADLDGMGAISYQWLADGEAITGATAGSLTLGEAQVGKVISVEGRYTDGQGSTERVRSGATVAVANVNDAVTGTVAISGTPTFGQTLVAAVSLSDLDGAGTYAYQWLADGAAIAGATQSSHRLQTADIGKAISLMVSYVDGHGQTETVTSTATAMVADGNGVAVVIEAEAPSVEPDGVAGDGNGDGVQDSVQADVVSAPLQSNDGATSSFVTLVVDSLEGKAQAGSAASLQNFTQISVPVDAPSQAILPAGQISFEATVETAGITENFSLYVDASMNVNGYWKQNADGVLTNLASEAYGGKIVIEGDKIRLDFVIADGGEFDADHTANGVIVDPGAVGFMPLSLIGYAPDAPSDELKPGESFWG</sequence>
<keyword evidence="3" id="KW-1185">Reference proteome</keyword>
<dbReference type="InterPro" id="IPR007110">
    <property type="entry name" value="Ig-like_dom"/>
</dbReference>
<dbReference type="PROSITE" id="PS50835">
    <property type="entry name" value="IG_LIKE"/>
    <property type="match status" value="1"/>
</dbReference>
<dbReference type="Pfam" id="PF14252">
    <property type="entry name" value="DUF4347"/>
    <property type="match status" value="1"/>
</dbReference>
<dbReference type="InterPro" id="IPR025592">
    <property type="entry name" value="DUF4347"/>
</dbReference>
<gene>
    <name evidence="2" type="ORF">C7444_11640</name>
</gene>
<dbReference type="Gene3D" id="2.160.20.120">
    <property type="match status" value="1"/>
</dbReference>
<dbReference type="Proteomes" id="UP000247811">
    <property type="component" value="Unassembled WGS sequence"/>
</dbReference>
<protein>
    <submittedName>
        <fullName evidence="2">Uncharacterized protein DUF4347</fullName>
    </submittedName>
</protein>
<feature type="domain" description="Ig-like" evidence="1">
    <location>
        <begin position="1882"/>
        <end position="1974"/>
    </location>
</feature>
<comment type="caution">
    <text evidence="2">The sequence shown here is derived from an EMBL/GenBank/DDBJ whole genome shotgun (WGS) entry which is preliminary data.</text>
</comment>